<dbReference type="CDD" id="cd00112">
    <property type="entry name" value="LDLa"/>
    <property type="match status" value="1"/>
</dbReference>
<dbReference type="GO" id="GO:0031640">
    <property type="term" value="P:killing of cells of another organism"/>
    <property type="evidence" value="ECO:0007669"/>
    <property type="project" value="UniProtKB-KW"/>
</dbReference>
<feature type="disulfide bond" evidence="20">
    <location>
        <begin position="114"/>
        <end position="129"/>
    </location>
</feature>
<keyword evidence="16" id="KW-0325">Glycoprotein</keyword>
<dbReference type="InterPro" id="IPR023415">
    <property type="entry name" value="LDLR_class-A_CS"/>
</dbReference>
<evidence type="ECO:0000256" key="8">
    <source>
        <dbReference type="ARBA" id="ARBA00022588"/>
    </source>
</evidence>
<feature type="domain" description="MACPF" evidence="22">
    <location>
        <begin position="133"/>
        <end position="493"/>
    </location>
</feature>
<evidence type="ECO:0000256" key="1">
    <source>
        <dbReference type="ARBA" id="ARBA00004175"/>
    </source>
</evidence>
<evidence type="ECO:0000256" key="14">
    <source>
        <dbReference type="ARBA" id="ARBA00023157"/>
    </source>
</evidence>
<dbReference type="InterPro" id="IPR020864">
    <property type="entry name" value="MACPF"/>
</dbReference>
<dbReference type="InterPro" id="IPR000884">
    <property type="entry name" value="TSP1_rpt"/>
</dbReference>
<proteinExistence type="inferred from homology"/>
<dbReference type="PROSITE" id="PS50068">
    <property type="entry name" value="LDLRA_2"/>
    <property type="match status" value="1"/>
</dbReference>
<evidence type="ECO:0000256" key="2">
    <source>
        <dbReference type="ARBA" id="ARBA00004613"/>
    </source>
</evidence>
<evidence type="ECO:0000256" key="3">
    <source>
        <dbReference type="ARBA" id="ARBA00009214"/>
    </source>
</evidence>
<reference evidence="23" key="1">
    <citation type="submission" date="2022-12" db="EMBL/GenBank/DDBJ databases">
        <authorList>
            <person name="Alioto T."/>
            <person name="Alioto T."/>
            <person name="Gomez Garrido J."/>
        </authorList>
    </citation>
    <scope>NUCLEOTIDE SEQUENCE</scope>
</reference>
<keyword evidence="7" id="KW-1052">Target cell membrane</keyword>
<protein>
    <recommendedName>
        <fullName evidence="4">Complement component C9</fullName>
    </recommendedName>
</protein>
<comment type="caution">
    <text evidence="20">Lacks conserved residue(s) required for the propagation of feature annotation.</text>
</comment>
<dbReference type="Pfam" id="PF01823">
    <property type="entry name" value="MACPF"/>
    <property type="match status" value="1"/>
</dbReference>
<accession>A0AA35PIX9</accession>
<evidence type="ECO:0000256" key="4">
    <source>
        <dbReference type="ARBA" id="ARBA00018261"/>
    </source>
</evidence>
<evidence type="ECO:0000256" key="11">
    <source>
        <dbReference type="ARBA" id="ARBA00022875"/>
    </source>
</evidence>
<dbReference type="GO" id="GO:0044218">
    <property type="term" value="C:other organism cell membrane"/>
    <property type="evidence" value="ECO:0007669"/>
    <property type="project" value="UniProtKB-KW"/>
</dbReference>
<evidence type="ECO:0000256" key="16">
    <source>
        <dbReference type="ARBA" id="ARBA00023180"/>
    </source>
</evidence>
<comment type="similarity">
    <text evidence="3">Belongs to the complement C6/C7/C8/C9 family.</text>
</comment>
<keyword evidence="17" id="KW-1053">Target membrane</keyword>
<dbReference type="GO" id="GO:0005579">
    <property type="term" value="C:membrane attack complex"/>
    <property type="evidence" value="ECO:0007669"/>
    <property type="project" value="UniProtKB-KW"/>
</dbReference>
<evidence type="ECO:0000256" key="12">
    <source>
        <dbReference type="ARBA" id="ARBA00023058"/>
    </source>
</evidence>
<evidence type="ECO:0000256" key="6">
    <source>
        <dbReference type="ARBA" id="ARBA00022536"/>
    </source>
</evidence>
<evidence type="ECO:0000256" key="21">
    <source>
        <dbReference type="SAM" id="SignalP"/>
    </source>
</evidence>
<evidence type="ECO:0000256" key="9">
    <source>
        <dbReference type="ARBA" id="ARBA00022852"/>
    </source>
</evidence>
<dbReference type="SMART" id="SM00192">
    <property type="entry name" value="LDLa"/>
    <property type="match status" value="1"/>
</dbReference>
<evidence type="ECO:0000256" key="18">
    <source>
        <dbReference type="ARBA" id="ARBA00093294"/>
    </source>
</evidence>
<evidence type="ECO:0000256" key="20">
    <source>
        <dbReference type="PROSITE-ProRule" id="PRU00124"/>
    </source>
</evidence>
<dbReference type="Proteomes" id="UP001178461">
    <property type="component" value="Chromosome 11"/>
</dbReference>
<dbReference type="PROSITE" id="PS50092">
    <property type="entry name" value="TSP1"/>
    <property type="match status" value="2"/>
</dbReference>
<evidence type="ECO:0000313" key="24">
    <source>
        <dbReference type="Proteomes" id="UP001178461"/>
    </source>
</evidence>
<dbReference type="GO" id="GO:0005576">
    <property type="term" value="C:extracellular region"/>
    <property type="evidence" value="ECO:0007669"/>
    <property type="project" value="UniProtKB-SubCell"/>
</dbReference>
<feature type="disulfide bond" evidence="20">
    <location>
        <begin position="102"/>
        <end position="120"/>
    </location>
</feature>
<organism evidence="23 24">
    <name type="scientific">Podarcis lilfordi</name>
    <name type="common">Lilford's wall lizard</name>
    <dbReference type="NCBI Taxonomy" id="74358"/>
    <lineage>
        <taxon>Eukaryota</taxon>
        <taxon>Metazoa</taxon>
        <taxon>Chordata</taxon>
        <taxon>Craniata</taxon>
        <taxon>Vertebrata</taxon>
        <taxon>Euteleostomi</taxon>
        <taxon>Lepidosauria</taxon>
        <taxon>Squamata</taxon>
        <taxon>Bifurcata</taxon>
        <taxon>Unidentata</taxon>
        <taxon>Episquamata</taxon>
        <taxon>Laterata</taxon>
        <taxon>Lacertibaenia</taxon>
        <taxon>Lacertidae</taxon>
        <taxon>Podarcis</taxon>
    </lineage>
</organism>
<dbReference type="InterPro" id="IPR036055">
    <property type="entry name" value="LDL_receptor-like_sf"/>
</dbReference>
<keyword evidence="13" id="KW-0472">Membrane</keyword>
<dbReference type="Gene3D" id="2.10.25.10">
    <property type="entry name" value="Laminin"/>
    <property type="match status" value="1"/>
</dbReference>
<evidence type="ECO:0000256" key="19">
    <source>
        <dbReference type="ARBA" id="ARBA00093512"/>
    </source>
</evidence>
<comment type="function">
    <text evidence="18">Pore-forming component of the membrane attack complex (MAC), a multiprotein complex activated by the complement cascade, which inserts into a target cell membrane and forms a pore, leading to target cell membrane rupture and cell lysis. The MAC is initiated by proteolytic cleavage of C5 into complement C5b in response to the classical, alternative, lectin and GZMK complement pathways. The complement pathways consist in a cascade of proteins that leads to phagocytosis and breakdown of pathogens and signaling that strengthens the adaptive immune system. Constitutes the pore-forming subunit of the MAC complex: during MAC assembly, C9 associates with the C5b8 intermediate complex, and polymerizes to complete the pore.</text>
</comment>
<keyword evidence="21" id="KW-0732">Signal</keyword>
<dbReference type="InterPro" id="IPR001862">
    <property type="entry name" value="MAC_perforin"/>
</dbReference>
<comment type="subunit">
    <text evidence="19">Homooligomer; about 20 C9 chains oligomerize to give rise to a huge beta-barrel that forms a 100 Angstrom diameter pore in target membranes. Component of the membrane attack complex (MAC), composed of complement C5b, C6, C7, C8A, C8B, C8G and multiple copies of the pore-forming subunit C9.</text>
</comment>
<evidence type="ECO:0000256" key="7">
    <source>
        <dbReference type="ARBA" id="ARBA00022537"/>
    </source>
</evidence>
<evidence type="ECO:0000256" key="15">
    <source>
        <dbReference type="ARBA" id="ARBA00023162"/>
    </source>
</evidence>
<evidence type="ECO:0000259" key="22">
    <source>
        <dbReference type="PROSITE" id="PS51412"/>
    </source>
</evidence>
<comment type="subcellular location">
    <subcellularLocation>
        <location evidence="2">Secreted</location>
    </subcellularLocation>
    <subcellularLocation>
        <location evidence="1">Target cell membrane</location>
    </subcellularLocation>
</comment>
<keyword evidence="12" id="KW-0473">Membrane attack complex</keyword>
<keyword evidence="9" id="KW-0204">Cytolysis</keyword>
<keyword evidence="14 20" id="KW-1015">Disulfide bond</keyword>
<keyword evidence="5" id="KW-0964">Secreted</keyword>
<evidence type="ECO:0000313" key="23">
    <source>
        <dbReference type="EMBL" id="CAI5787645.1"/>
    </source>
</evidence>
<evidence type="ECO:0000256" key="10">
    <source>
        <dbReference type="ARBA" id="ARBA00022859"/>
    </source>
</evidence>
<dbReference type="InterPro" id="IPR036383">
    <property type="entry name" value="TSP1_rpt_sf"/>
</dbReference>
<sequence>MKTLLPLIAALCILGANSFVSPGRKRERREVDVRPIDCLLSRWSEWGPCNACAKERYRSRSVVRFGQYGGKPCIEALGDRQSCQPDTPCPEELPDCGNDFMCENGHCIKKRLVCNTEDDCGDFSDEDNCEGDPRAPCRDRIIDVSEVGRTAGRGVNILGMEPKESPFYNEFYNGVCDRVRDGNTGIYYRKPWNVAVLNYDTKGDKRFRNEVYEDQVSAVKEMFSERHRSAQSSFSLKLTPTEVGNGTSIGLSLSTNPSSNETLHKFLKDSKGKHQIFFHVKGNIELGTFQMRRRDVRLTDTFLEDVKYLPSAYDKGEYFKFLEMHGTHFAQKGTVGGKYELMYVLDNQTMRSEGVTVEDVKACLGYNTDFGLTAGTLEVKPTNKGNDCKSDKIRNEDNTTKSGIIHNVISLVHGGKTEVLVRLKEKLSRGHSVVDVEDYVQWAATLPDAPTVIQYEPYPISTLIPVTIPNSTVKRQNLDRAVEDYVAEYSVCKCQPCQNGGTVMLLNGRCECGCTPYFKGEACQIPSAFFSPVATGTDGGWSCWSTWSACVQGERTRRRQCNNPEAHGGKDCAGADSELGYCAADIK</sequence>
<dbReference type="InterPro" id="IPR002172">
    <property type="entry name" value="LDrepeatLR_classA_rpt"/>
</dbReference>
<dbReference type="EMBL" id="OX395136">
    <property type="protein sequence ID" value="CAI5787645.1"/>
    <property type="molecule type" value="Genomic_DNA"/>
</dbReference>
<dbReference type="GO" id="GO:0006958">
    <property type="term" value="P:complement activation, classical pathway"/>
    <property type="evidence" value="ECO:0007669"/>
    <property type="project" value="UniProtKB-KW"/>
</dbReference>
<feature type="chain" id="PRO_5041365736" description="Complement component C9" evidence="21">
    <location>
        <begin position="19"/>
        <end position="587"/>
    </location>
</feature>
<keyword evidence="10" id="KW-0391">Immunity</keyword>
<dbReference type="Pfam" id="PF00090">
    <property type="entry name" value="TSP_1"/>
    <property type="match status" value="2"/>
</dbReference>
<dbReference type="PRINTS" id="PR01705">
    <property type="entry name" value="TSP1REPEAT"/>
</dbReference>
<feature type="signal peptide" evidence="21">
    <location>
        <begin position="1"/>
        <end position="18"/>
    </location>
</feature>
<dbReference type="PROSITE" id="PS51412">
    <property type="entry name" value="MACPF_2"/>
    <property type="match status" value="1"/>
</dbReference>
<evidence type="ECO:0000256" key="13">
    <source>
        <dbReference type="ARBA" id="ARBA00023136"/>
    </source>
</evidence>
<dbReference type="Pfam" id="PF00057">
    <property type="entry name" value="Ldl_recept_a"/>
    <property type="match status" value="1"/>
</dbReference>
<dbReference type="AlphaFoldDB" id="A0AA35PIX9"/>
<dbReference type="Gene3D" id="4.10.400.10">
    <property type="entry name" value="Low-density Lipoprotein Receptor"/>
    <property type="match status" value="1"/>
</dbReference>
<dbReference type="Gene3D" id="2.20.100.10">
    <property type="entry name" value="Thrombospondin type-1 (TSP1) repeat"/>
    <property type="match status" value="2"/>
</dbReference>
<dbReference type="GO" id="GO:0006957">
    <property type="term" value="P:complement activation, alternative pathway"/>
    <property type="evidence" value="ECO:0007669"/>
    <property type="project" value="UniProtKB-KW"/>
</dbReference>
<keyword evidence="24" id="KW-1185">Reference proteome</keyword>
<dbReference type="SUPFAM" id="SSF57424">
    <property type="entry name" value="LDL receptor-like module"/>
    <property type="match status" value="1"/>
</dbReference>
<dbReference type="PRINTS" id="PR00764">
    <property type="entry name" value="COMPLEMENTC9"/>
</dbReference>
<dbReference type="SMART" id="SM00457">
    <property type="entry name" value="MACPF"/>
    <property type="match status" value="1"/>
</dbReference>
<keyword evidence="6" id="KW-0245">EGF-like domain</keyword>
<dbReference type="SMART" id="SM00209">
    <property type="entry name" value="TSP1"/>
    <property type="match status" value="2"/>
</dbReference>
<dbReference type="PANTHER" id="PTHR45742">
    <property type="entry name" value="COMPLEMENT COMPONENT C6"/>
    <property type="match status" value="1"/>
</dbReference>
<evidence type="ECO:0000256" key="5">
    <source>
        <dbReference type="ARBA" id="ARBA00022525"/>
    </source>
</evidence>
<keyword evidence="11" id="KW-0180">Complement pathway</keyword>
<name>A0AA35PIX9_9SAUR</name>
<gene>
    <name evidence="23" type="ORF">PODLI_1B038940</name>
</gene>
<evidence type="ECO:0000256" key="17">
    <source>
        <dbReference type="ARBA" id="ARBA00023298"/>
    </source>
</evidence>
<dbReference type="PANTHER" id="PTHR45742:SF3">
    <property type="entry name" value="COMPLEMENT COMPONENT C9"/>
    <property type="match status" value="1"/>
</dbReference>
<keyword evidence="15" id="KW-0179">Complement alternate pathway</keyword>
<dbReference type="SUPFAM" id="SSF82895">
    <property type="entry name" value="TSP-1 type 1 repeat"/>
    <property type="match status" value="2"/>
</dbReference>
<keyword evidence="8" id="KW-0399">Innate immunity</keyword>
<dbReference type="PROSITE" id="PS01209">
    <property type="entry name" value="LDLRA_1"/>
    <property type="match status" value="1"/>
</dbReference>